<dbReference type="InterPro" id="IPR025665">
    <property type="entry name" value="Beta-barrel_OMP_2"/>
</dbReference>
<dbReference type="Gene3D" id="2.40.160.20">
    <property type="match status" value="1"/>
</dbReference>
<evidence type="ECO:0000259" key="2">
    <source>
        <dbReference type="Pfam" id="PF13568"/>
    </source>
</evidence>
<reference evidence="3 4" key="1">
    <citation type="submission" date="2017-11" db="EMBL/GenBank/DDBJ databases">
        <title>Infants hospitalized years apart are colonized by the same room-sourced microbial strains.</title>
        <authorList>
            <person name="Brooks B."/>
            <person name="Olm M.R."/>
            <person name="Firek B.A."/>
            <person name="Baker R."/>
            <person name="Thomas B.C."/>
            <person name="Morowitz M.J."/>
            <person name="Banfield J.F."/>
        </authorList>
    </citation>
    <scope>NUCLEOTIDE SEQUENCE [LARGE SCALE GENOMIC DNA]</scope>
    <source>
        <strain evidence="3">S2_009_000_R2_76</strain>
    </source>
</reference>
<feature type="signal peptide" evidence="1">
    <location>
        <begin position="1"/>
        <end position="19"/>
    </location>
</feature>
<dbReference type="AlphaFoldDB" id="A0A2W5EXJ1"/>
<dbReference type="EMBL" id="QFOI01000229">
    <property type="protein sequence ID" value="PZP46297.1"/>
    <property type="molecule type" value="Genomic_DNA"/>
</dbReference>
<keyword evidence="1" id="KW-0732">Signal</keyword>
<evidence type="ECO:0000313" key="4">
    <source>
        <dbReference type="Proteomes" id="UP000249645"/>
    </source>
</evidence>
<gene>
    <name evidence="3" type="ORF">DI598_12230</name>
</gene>
<accession>A0A2W5EXJ1</accession>
<feature type="domain" description="Outer membrane protein beta-barrel" evidence="2">
    <location>
        <begin position="20"/>
        <end position="217"/>
    </location>
</feature>
<protein>
    <submittedName>
        <fullName evidence="3">PorT family protein</fullName>
    </submittedName>
</protein>
<feature type="chain" id="PRO_5016028779" evidence="1">
    <location>
        <begin position="20"/>
        <end position="248"/>
    </location>
</feature>
<name>A0A2W5EXJ1_9SPHI</name>
<organism evidence="3 4">
    <name type="scientific">Pseudopedobacter saltans</name>
    <dbReference type="NCBI Taxonomy" id="151895"/>
    <lineage>
        <taxon>Bacteria</taxon>
        <taxon>Pseudomonadati</taxon>
        <taxon>Bacteroidota</taxon>
        <taxon>Sphingobacteriia</taxon>
        <taxon>Sphingobacteriales</taxon>
        <taxon>Sphingobacteriaceae</taxon>
        <taxon>Pseudopedobacter</taxon>
    </lineage>
</organism>
<evidence type="ECO:0000256" key="1">
    <source>
        <dbReference type="SAM" id="SignalP"/>
    </source>
</evidence>
<dbReference type="Proteomes" id="UP000249645">
    <property type="component" value="Unassembled WGS sequence"/>
</dbReference>
<comment type="caution">
    <text evidence="3">The sequence shown here is derived from an EMBL/GenBank/DDBJ whole genome shotgun (WGS) entry which is preliminary data.</text>
</comment>
<dbReference type="Pfam" id="PF13568">
    <property type="entry name" value="OMP_b-brl_2"/>
    <property type="match status" value="1"/>
</dbReference>
<sequence length="248" mass="28104">MKKIIMVLMAVALCSITYAQSQPEPALSLTDTLSDKQLLNGKVTWGLKAGWNYSNLYGKEIDYVFASKQTEYQSGFHAGVFVDTRMSKHFGLKHELLFSQRRIGVSLTDTNFGDYRSKLTMSYVDLMPASLTFHAGGFQLYAGPYVSALLNANVQRMDENGRMFKDKSIYGDPGNDETESRYLQKFDFGANVGLEYRFDFGISIGARYTHGFNDIFQYANSYTNEDTKTDNIKIYNKGFMVSIGYVFK</sequence>
<proteinExistence type="predicted"/>
<evidence type="ECO:0000313" key="3">
    <source>
        <dbReference type="EMBL" id="PZP46297.1"/>
    </source>
</evidence>